<feature type="transmembrane region" description="Helical" evidence="8">
    <location>
        <begin position="927"/>
        <end position="948"/>
    </location>
</feature>
<feature type="transmembrane region" description="Helical" evidence="8">
    <location>
        <begin position="1023"/>
        <end position="1042"/>
    </location>
</feature>
<keyword evidence="5 8" id="KW-1133">Transmembrane helix</keyword>
<dbReference type="Pfam" id="PF00083">
    <property type="entry name" value="Sugar_tr"/>
    <property type="match status" value="1"/>
</dbReference>
<dbReference type="Gene3D" id="1.20.1250.20">
    <property type="entry name" value="MFS general substrate transporter like domains"/>
    <property type="match status" value="1"/>
</dbReference>
<feature type="transmembrane region" description="Helical" evidence="8">
    <location>
        <begin position="709"/>
        <end position="731"/>
    </location>
</feature>
<reference evidence="10" key="1">
    <citation type="submission" date="2018-03" db="EMBL/GenBank/DDBJ databases">
        <authorList>
            <person name="Guldener U."/>
        </authorList>
    </citation>
    <scope>NUCLEOTIDE SEQUENCE</scope>
</reference>
<feature type="region of interest" description="Disordered" evidence="7">
    <location>
        <begin position="1079"/>
        <end position="1162"/>
    </location>
</feature>
<dbReference type="GO" id="GO:0005351">
    <property type="term" value="F:carbohydrate:proton symporter activity"/>
    <property type="evidence" value="ECO:0007669"/>
    <property type="project" value="TreeGrafter"/>
</dbReference>
<feature type="region of interest" description="Disordered" evidence="7">
    <location>
        <begin position="493"/>
        <end position="526"/>
    </location>
</feature>
<evidence type="ECO:0000256" key="5">
    <source>
        <dbReference type="ARBA" id="ARBA00022989"/>
    </source>
</evidence>
<keyword evidence="11" id="KW-1185">Reference proteome</keyword>
<dbReference type="PROSITE" id="PS50850">
    <property type="entry name" value="MFS"/>
    <property type="match status" value="1"/>
</dbReference>
<dbReference type="InterPro" id="IPR003663">
    <property type="entry name" value="Sugar/inositol_transpt"/>
</dbReference>
<evidence type="ECO:0000256" key="2">
    <source>
        <dbReference type="ARBA" id="ARBA00010992"/>
    </source>
</evidence>
<keyword evidence="3" id="KW-0813">Transport</keyword>
<feature type="transmembrane region" description="Helical" evidence="8">
    <location>
        <begin position="778"/>
        <end position="796"/>
    </location>
</feature>
<dbReference type="InterPro" id="IPR036259">
    <property type="entry name" value="MFS_trans_sf"/>
</dbReference>
<dbReference type="PROSITE" id="PS00217">
    <property type="entry name" value="SUGAR_TRANSPORT_2"/>
    <property type="match status" value="1"/>
</dbReference>
<dbReference type="InterPro" id="IPR050360">
    <property type="entry name" value="MFS_Sugar_Transporters"/>
</dbReference>
<feature type="transmembrane region" description="Helical" evidence="8">
    <location>
        <begin position="612"/>
        <end position="629"/>
    </location>
</feature>
<dbReference type="FunFam" id="3.50.50.60:FF:000220">
    <property type="entry name" value="UDP-galactopyranose mutase"/>
    <property type="match status" value="1"/>
</dbReference>
<dbReference type="Pfam" id="PF01593">
    <property type="entry name" value="Amino_oxidase"/>
    <property type="match status" value="1"/>
</dbReference>
<feature type="transmembrane region" description="Helical" evidence="8">
    <location>
        <begin position="898"/>
        <end position="920"/>
    </location>
</feature>
<dbReference type="GO" id="GO:0016020">
    <property type="term" value="C:membrane"/>
    <property type="evidence" value="ECO:0007669"/>
    <property type="project" value="UniProtKB-SubCell"/>
</dbReference>
<dbReference type="PRINTS" id="PR00171">
    <property type="entry name" value="SUGRTRNSPORT"/>
</dbReference>
<dbReference type="InterPro" id="IPR005829">
    <property type="entry name" value="Sugar_transporter_CS"/>
</dbReference>
<keyword evidence="6 8" id="KW-0472">Membrane</keyword>
<dbReference type="InterPro" id="IPR020846">
    <property type="entry name" value="MFS_dom"/>
</dbReference>
<gene>
    <name evidence="10" type="ORF">DNG_06569</name>
</gene>
<comment type="similarity">
    <text evidence="2">Belongs to the major facilitator superfamily. Sugar transporter (TC 2.A.1.1) family.</text>
</comment>
<dbReference type="Proteomes" id="UP001187682">
    <property type="component" value="Unassembled WGS sequence"/>
</dbReference>
<dbReference type="PANTHER" id="PTHR48022">
    <property type="entry name" value="PLASTIDIC GLUCOSE TRANSPORTER 4"/>
    <property type="match status" value="1"/>
</dbReference>
<proteinExistence type="inferred from homology"/>
<evidence type="ECO:0000256" key="6">
    <source>
        <dbReference type="ARBA" id="ARBA00023136"/>
    </source>
</evidence>
<feature type="transmembrane region" description="Helical" evidence="8">
    <location>
        <begin position="685"/>
        <end position="703"/>
    </location>
</feature>
<dbReference type="NCBIfam" id="TIGR00879">
    <property type="entry name" value="SP"/>
    <property type="match status" value="1"/>
</dbReference>
<evidence type="ECO:0000313" key="10">
    <source>
        <dbReference type="EMBL" id="SPO03886.1"/>
    </source>
</evidence>
<feature type="domain" description="Major facilitator superfamily (MFS) profile" evidence="9">
    <location>
        <begin position="616"/>
        <end position="1046"/>
    </location>
</feature>
<feature type="transmembrane region" description="Helical" evidence="8">
    <location>
        <begin position="960"/>
        <end position="980"/>
    </location>
</feature>
<dbReference type="FunFam" id="1.20.1250.20:FF:000119">
    <property type="entry name" value="MFS monosaccharide transporter, putative"/>
    <property type="match status" value="1"/>
</dbReference>
<evidence type="ECO:0000256" key="1">
    <source>
        <dbReference type="ARBA" id="ARBA00004141"/>
    </source>
</evidence>
<feature type="transmembrane region" description="Helical" evidence="8">
    <location>
        <begin position="752"/>
        <end position="772"/>
    </location>
</feature>
<dbReference type="GO" id="GO:0016491">
    <property type="term" value="F:oxidoreductase activity"/>
    <property type="evidence" value="ECO:0007669"/>
    <property type="project" value="InterPro"/>
</dbReference>
<dbReference type="InterPro" id="IPR005828">
    <property type="entry name" value="MFS_sugar_transport-like"/>
</dbReference>
<evidence type="ECO:0000256" key="7">
    <source>
        <dbReference type="SAM" id="MobiDB-lite"/>
    </source>
</evidence>
<evidence type="ECO:0000256" key="3">
    <source>
        <dbReference type="ARBA" id="ARBA00022448"/>
    </source>
</evidence>
<accession>A0AAE8SWK4</accession>
<comment type="caution">
    <text evidence="10">The sequence shown here is derived from an EMBL/GenBank/DDBJ whole genome shotgun (WGS) entry which is preliminary data.</text>
</comment>
<dbReference type="SUPFAM" id="SSF103473">
    <property type="entry name" value="MFS general substrate transporter"/>
    <property type="match status" value="1"/>
</dbReference>
<dbReference type="InterPro" id="IPR036188">
    <property type="entry name" value="FAD/NAD-bd_sf"/>
</dbReference>
<organism evidence="10 11">
    <name type="scientific">Cephalotrichum gorgonifer</name>
    <dbReference type="NCBI Taxonomy" id="2041049"/>
    <lineage>
        <taxon>Eukaryota</taxon>
        <taxon>Fungi</taxon>
        <taxon>Dikarya</taxon>
        <taxon>Ascomycota</taxon>
        <taxon>Pezizomycotina</taxon>
        <taxon>Sordariomycetes</taxon>
        <taxon>Hypocreomycetidae</taxon>
        <taxon>Microascales</taxon>
        <taxon>Microascaceae</taxon>
        <taxon>Cephalotrichum</taxon>
    </lineage>
</organism>
<dbReference type="SUPFAM" id="SSF51905">
    <property type="entry name" value="FAD/NAD(P)-binding domain"/>
    <property type="match status" value="1"/>
</dbReference>
<dbReference type="Gene3D" id="3.50.50.60">
    <property type="entry name" value="FAD/NAD(P)-binding domain"/>
    <property type="match status" value="1"/>
</dbReference>
<sequence>MSPQVDENVDVLVIGAGPTGLGAAKRLNQINGPSWLLLESSETPGGLASTDTTPEGFLWDVGGHVIFSHYTYFDDCLHEALPKEDDWYHHQRISYVRYKGLWVPYPFQNNIAMLPKEDQAMCIDALIDAAAEHPHKEKPANFGEWIERMMGTGISDIFMKPYNWKVWAVPVESMQCGWLGERVAAPDVKTIVRNAILGKVAGGWGPNATFRFPARGGTGAIFKAIAGTLPPEKIRLGERGRVTGIDATSKTVTTEDGTTIGYKKLVSTMSVDILAGMLGDKELMALGDGLFYSSTHVVGIGIRGERPERIGDKCWLYFPESNCPFYRATIFSNYSPNNVPPSDTRLETILMGDGSKPGSAEPSPGPYWSIMLEVSESSLKPVQHETLLTECIEGLVNTGMLQPSDEIVSTYHRRFPYGYPTPTLERDGILDQLLPKLQAMDIYSRGRFGSWKYEVANQDHSFMLGVEAVDNIASGGVELTLNYHNLVNASRSTSSLGASGDKARHVTRRSSESYLSNESGDIAEQIDDDDPIGLRLADGPHDGLLTGIRKPHKRVRVETPPDYDDSSSSHGVIDKEAIEVPTARPRRVPRAERILATMMGSNPIHGLTGRPLIYFTSIFVSLGVFLFGYDQGVMSGIITGPYFLDYFDQPSKAQIGTMVAILEVGAFCSSLIVGRVGDIIGRRRTILYGSCIFFVGGAIQTWATSMAMLMLGRIIAGFGVGMLSTIVPVYQSEISPPHNRGKLACIEFSGNIIGYTSSVWVDYFCGFIQSNMSWRLPLFMQCVMGGLLALGSLIIVESPRWLLDVDHDEEGIVVIANLYGGGDIHNSKARDEYRNIKMDVLLQRQEGERSYADMFRRYRNRVFIAMSAQALAQLNGINVISYYAPLVFQQAGWVGHDAVLMTGINGVTYFLSTIPPWYIVDKWGRRPILLSGAVAMVIALSLISYFLYLDIPSTPTMVVVFVMIYNAAFGYSWGPIPWLYPPEILPLSIRSKGASLSTATNWAFNWLVGEITPVLQETIKWRLYLVHAFFCAVSFVVVYFVYPETCGVRLEEMDVLFGDASTVAGTPSIRAETESLMQTGSPIGSDYRGRPTLPSTGAIPGMSLDPPDVEGDNGKPATPTGEGGPTIGNWLARVVNRSRSRASSGGSGSGSGRYAPIRQGEE</sequence>
<feature type="transmembrane region" description="Helical" evidence="8">
    <location>
        <begin position="862"/>
        <end position="886"/>
    </location>
</feature>
<evidence type="ECO:0000313" key="11">
    <source>
        <dbReference type="Proteomes" id="UP001187682"/>
    </source>
</evidence>
<dbReference type="AlphaFoldDB" id="A0AAE8SWK4"/>
<comment type="subcellular location">
    <subcellularLocation>
        <location evidence="1">Membrane</location>
        <topology evidence="1">Multi-pass membrane protein</topology>
    </subcellularLocation>
</comment>
<dbReference type="EMBL" id="ONZQ02000009">
    <property type="protein sequence ID" value="SPO03886.1"/>
    <property type="molecule type" value="Genomic_DNA"/>
</dbReference>
<keyword evidence="4 8" id="KW-0812">Transmembrane</keyword>
<keyword evidence="10" id="KW-0762">Sugar transport</keyword>
<dbReference type="PANTHER" id="PTHR48022:SF73">
    <property type="entry name" value="METABOLITE TRANSPORT PROTEIN YDL199C-RELATED"/>
    <property type="match status" value="1"/>
</dbReference>
<dbReference type="InterPro" id="IPR002937">
    <property type="entry name" value="Amino_oxidase"/>
</dbReference>
<name>A0AAE8SWK4_9PEZI</name>
<evidence type="ECO:0000256" key="4">
    <source>
        <dbReference type="ARBA" id="ARBA00022692"/>
    </source>
</evidence>
<evidence type="ECO:0000259" key="9">
    <source>
        <dbReference type="PROSITE" id="PS50850"/>
    </source>
</evidence>
<evidence type="ECO:0000256" key="8">
    <source>
        <dbReference type="SAM" id="Phobius"/>
    </source>
</evidence>
<protein>
    <submittedName>
        <fullName evidence="10">Related to sugar transporter STL1</fullName>
    </submittedName>
</protein>